<dbReference type="Gene3D" id="3.20.20.190">
    <property type="entry name" value="Phosphatidylinositol (PI) phosphodiesterase"/>
    <property type="match status" value="1"/>
</dbReference>
<evidence type="ECO:0000256" key="4">
    <source>
        <dbReference type="ARBA" id="ARBA00023136"/>
    </source>
</evidence>
<gene>
    <name evidence="5" type="ORF">GN958_ATG10373</name>
</gene>
<dbReference type="PANTHER" id="PTHR35518">
    <property type="entry name" value="MAINTENANCE OF TELOMOERE CAPPING"/>
    <property type="match status" value="1"/>
</dbReference>
<keyword evidence="4" id="KW-0472">Membrane</keyword>
<proteinExistence type="predicted"/>
<reference evidence="5" key="1">
    <citation type="submission" date="2020-03" db="EMBL/GenBank/DDBJ databases">
        <title>Hybrid Assembly of Korean Phytophthora infestans isolates.</title>
        <authorList>
            <person name="Prokchorchik M."/>
            <person name="Lee Y."/>
            <person name="Seo J."/>
            <person name="Cho J.-H."/>
            <person name="Park Y.-E."/>
            <person name="Jang D.-C."/>
            <person name="Im J.-S."/>
            <person name="Choi J.-G."/>
            <person name="Park H.-J."/>
            <person name="Lee G.-B."/>
            <person name="Lee Y.-G."/>
            <person name="Hong S.-Y."/>
            <person name="Cho K."/>
            <person name="Sohn K.H."/>
        </authorList>
    </citation>
    <scope>NUCLEOTIDE SEQUENCE</scope>
    <source>
        <strain evidence="5">KR_2_A2</strain>
    </source>
</reference>
<feature type="non-terminal residue" evidence="5">
    <location>
        <position position="1"/>
    </location>
</feature>
<dbReference type="SUPFAM" id="SSF51695">
    <property type="entry name" value="PLC-like phosphodiesterases"/>
    <property type="match status" value="1"/>
</dbReference>
<comment type="caution">
    <text evidence="5">The sequence shown here is derived from an EMBL/GenBank/DDBJ whole genome shotgun (WGS) entry which is preliminary data.</text>
</comment>
<protein>
    <recommendedName>
        <fullName evidence="7">Glycoside hydrolase</fullName>
    </recommendedName>
</protein>
<dbReference type="GO" id="GO:0016020">
    <property type="term" value="C:membrane"/>
    <property type="evidence" value="ECO:0007669"/>
    <property type="project" value="UniProtKB-SubCell"/>
</dbReference>
<dbReference type="GO" id="GO:0006629">
    <property type="term" value="P:lipid metabolic process"/>
    <property type="evidence" value="ECO:0007669"/>
    <property type="project" value="InterPro"/>
</dbReference>
<keyword evidence="3" id="KW-1133">Transmembrane helix</keyword>
<dbReference type="EMBL" id="JAACNO010001466">
    <property type="protein sequence ID" value="KAF4140436.1"/>
    <property type="molecule type" value="Genomic_DNA"/>
</dbReference>
<evidence type="ECO:0000313" key="5">
    <source>
        <dbReference type="EMBL" id="KAF4140436.1"/>
    </source>
</evidence>
<evidence type="ECO:0000256" key="3">
    <source>
        <dbReference type="ARBA" id="ARBA00022989"/>
    </source>
</evidence>
<feature type="non-terminal residue" evidence="5">
    <location>
        <position position="230"/>
    </location>
</feature>
<sequence>TISQEEAAVGPFVVEIKSHAASNTFSSCSHFKTLRTCIFHGRQHGNQAACLIHPYVKTNDQVLSMTVQLDIDIRFIEVDTHFFLNDLTAATFTFGNYGTYNWGPEVLGCFPSISGIKVSEQPLTKDSMDEIKAYLNAHPTEIVVVYLETGADIQQSDKFDAIDTMFTDTFGDLLVPVMALDALAKGMWAGGGLNESSSAGHQVLDLTSTKTGGCIQSQPKLDPDVVRIAS</sequence>
<evidence type="ECO:0008006" key="7">
    <source>
        <dbReference type="Google" id="ProtNLM"/>
    </source>
</evidence>
<dbReference type="PANTHER" id="PTHR35518:SF2">
    <property type="entry name" value="MAINTENANCE OF TELOMERE CAPPING PROTEIN 6"/>
    <property type="match status" value="1"/>
</dbReference>
<name>A0A8S9UIW1_PHYIN</name>
<organism evidence="5 6">
    <name type="scientific">Phytophthora infestans</name>
    <name type="common">Potato late blight agent</name>
    <name type="synonym">Botrytis infestans</name>
    <dbReference type="NCBI Taxonomy" id="4787"/>
    <lineage>
        <taxon>Eukaryota</taxon>
        <taxon>Sar</taxon>
        <taxon>Stramenopiles</taxon>
        <taxon>Oomycota</taxon>
        <taxon>Peronosporomycetes</taxon>
        <taxon>Peronosporales</taxon>
        <taxon>Peronosporaceae</taxon>
        <taxon>Phytophthora</taxon>
    </lineage>
</organism>
<dbReference type="InterPro" id="IPR051008">
    <property type="entry name" value="Telomere_Capping_Maintenance"/>
</dbReference>
<evidence type="ECO:0000256" key="2">
    <source>
        <dbReference type="ARBA" id="ARBA00022692"/>
    </source>
</evidence>
<evidence type="ECO:0000313" key="6">
    <source>
        <dbReference type="Proteomes" id="UP000704712"/>
    </source>
</evidence>
<comment type="subcellular location">
    <subcellularLocation>
        <location evidence="1">Membrane</location>
    </subcellularLocation>
</comment>
<evidence type="ECO:0000256" key="1">
    <source>
        <dbReference type="ARBA" id="ARBA00004370"/>
    </source>
</evidence>
<dbReference type="InterPro" id="IPR017946">
    <property type="entry name" value="PLC-like_Pdiesterase_TIM-brl"/>
</dbReference>
<dbReference type="GO" id="GO:0008081">
    <property type="term" value="F:phosphoric diester hydrolase activity"/>
    <property type="evidence" value="ECO:0007669"/>
    <property type="project" value="InterPro"/>
</dbReference>
<accession>A0A8S9UIW1</accession>
<keyword evidence="2" id="KW-0812">Transmembrane</keyword>
<dbReference type="AlphaFoldDB" id="A0A8S9UIW1"/>
<dbReference type="Proteomes" id="UP000704712">
    <property type="component" value="Unassembled WGS sequence"/>
</dbReference>